<organism evidence="2 3">
    <name type="scientific">Colwellia asteriadis</name>
    <dbReference type="NCBI Taxonomy" id="517723"/>
    <lineage>
        <taxon>Bacteria</taxon>
        <taxon>Pseudomonadati</taxon>
        <taxon>Pseudomonadota</taxon>
        <taxon>Gammaproteobacteria</taxon>
        <taxon>Alteromonadales</taxon>
        <taxon>Colwelliaceae</taxon>
        <taxon>Colwellia</taxon>
    </lineage>
</organism>
<name>A0ABP3WM94_9GAMM</name>
<dbReference type="EMBL" id="BAAAFA010000018">
    <property type="protein sequence ID" value="GAA0824185.1"/>
    <property type="molecule type" value="Genomic_DNA"/>
</dbReference>
<reference evidence="3" key="1">
    <citation type="journal article" date="2019" name="Int. J. Syst. Evol. Microbiol.">
        <title>The Global Catalogue of Microorganisms (GCM) 10K type strain sequencing project: providing services to taxonomists for standard genome sequencing and annotation.</title>
        <authorList>
            <consortium name="The Broad Institute Genomics Platform"/>
            <consortium name="The Broad Institute Genome Sequencing Center for Infectious Disease"/>
            <person name="Wu L."/>
            <person name="Ma J."/>
        </authorList>
    </citation>
    <scope>NUCLEOTIDE SEQUENCE [LARGE SCALE GENOMIC DNA]</scope>
    <source>
        <strain evidence="3">JCM 15608</strain>
    </source>
</reference>
<feature type="transmembrane region" description="Helical" evidence="1">
    <location>
        <begin position="30"/>
        <end position="49"/>
    </location>
</feature>
<sequence>MNIVKILITIAALSGLFKSGYEFIFYEQSIVLSGYFQTSVLFIILLTLLEKNLKKAEPLNERG</sequence>
<proteinExistence type="predicted"/>
<keyword evidence="1" id="KW-1133">Transmembrane helix</keyword>
<comment type="caution">
    <text evidence="2">The sequence shown here is derived from an EMBL/GenBank/DDBJ whole genome shotgun (WGS) entry which is preliminary data.</text>
</comment>
<evidence type="ECO:0000313" key="3">
    <source>
        <dbReference type="Proteomes" id="UP001500021"/>
    </source>
</evidence>
<keyword evidence="3" id="KW-1185">Reference proteome</keyword>
<dbReference type="RefSeq" id="WP_343819104.1">
    <property type="nucleotide sequence ID" value="NZ_BAAAFA010000018.1"/>
</dbReference>
<keyword evidence="1" id="KW-0472">Membrane</keyword>
<accession>A0ABP3WM94</accession>
<evidence type="ECO:0000313" key="2">
    <source>
        <dbReference type="EMBL" id="GAA0824185.1"/>
    </source>
</evidence>
<evidence type="ECO:0000256" key="1">
    <source>
        <dbReference type="SAM" id="Phobius"/>
    </source>
</evidence>
<protein>
    <submittedName>
        <fullName evidence="2">Uncharacterized protein</fullName>
    </submittedName>
</protein>
<dbReference type="Proteomes" id="UP001500021">
    <property type="component" value="Unassembled WGS sequence"/>
</dbReference>
<keyword evidence="1" id="KW-0812">Transmembrane</keyword>
<gene>
    <name evidence="2" type="ORF">GCM10009111_34770</name>
</gene>